<dbReference type="EMBL" id="AP018933">
    <property type="protein sequence ID" value="BBG30705.1"/>
    <property type="molecule type" value="Genomic_DNA"/>
</dbReference>
<accession>A0A348HGF3</accession>
<evidence type="ECO:0000256" key="1">
    <source>
        <dbReference type="SAM" id="MobiDB-lite"/>
    </source>
</evidence>
<dbReference type="KEGG" id="zpl:ZBT109_1959"/>
<feature type="compositionally biased region" description="Basic residues" evidence="1">
    <location>
        <begin position="42"/>
        <end position="53"/>
    </location>
</feature>
<sequence>MTRRKKTRSMADRVMIRTGRRKDYKQWRHENPDQVKSSDRYTRKKLKQRKAQAARKQERQENAPVLPLHPDQPEAT</sequence>
<feature type="compositionally biased region" description="Basic and acidic residues" evidence="1">
    <location>
        <begin position="24"/>
        <end position="41"/>
    </location>
</feature>
<dbReference type="OrthoDB" id="6183717at2"/>
<proteinExistence type="predicted"/>
<evidence type="ECO:0000313" key="3">
    <source>
        <dbReference type="Proteomes" id="UP000267342"/>
    </source>
</evidence>
<protein>
    <submittedName>
        <fullName evidence="2">Uncharacterized protein</fullName>
    </submittedName>
</protein>
<keyword evidence="3" id="KW-1185">Reference proteome</keyword>
<dbReference type="Proteomes" id="UP000267342">
    <property type="component" value="Chromosome"/>
</dbReference>
<organism evidence="2 3">
    <name type="scientific">Zymobacter palmae</name>
    <dbReference type="NCBI Taxonomy" id="33074"/>
    <lineage>
        <taxon>Bacteria</taxon>
        <taxon>Pseudomonadati</taxon>
        <taxon>Pseudomonadota</taxon>
        <taxon>Gammaproteobacteria</taxon>
        <taxon>Oceanospirillales</taxon>
        <taxon>Halomonadaceae</taxon>
        <taxon>Zymobacter group</taxon>
        <taxon>Zymobacter</taxon>
    </lineage>
</organism>
<feature type="region of interest" description="Disordered" evidence="1">
    <location>
        <begin position="1"/>
        <end position="76"/>
    </location>
</feature>
<dbReference type="RefSeq" id="WP_027704665.1">
    <property type="nucleotide sequence ID" value="NZ_AP018933.1"/>
</dbReference>
<reference evidence="2 3" key="1">
    <citation type="submission" date="2018-09" db="EMBL/GenBank/DDBJ databases">
        <title>Zymobacter palmae IAM14233 (=T109) whole genome analysis.</title>
        <authorList>
            <person name="Yanase H."/>
        </authorList>
    </citation>
    <scope>NUCLEOTIDE SEQUENCE [LARGE SCALE GENOMIC DNA]</scope>
    <source>
        <strain evidence="2 3">IAM14233</strain>
    </source>
</reference>
<evidence type="ECO:0000313" key="2">
    <source>
        <dbReference type="EMBL" id="BBG30705.1"/>
    </source>
</evidence>
<gene>
    <name evidence="2" type="ORF">ZBT109_1959</name>
</gene>
<dbReference type="AlphaFoldDB" id="A0A348HGF3"/>
<name>A0A348HGF3_9GAMM</name>